<dbReference type="InterPro" id="IPR000700">
    <property type="entry name" value="PAS-assoc_C"/>
</dbReference>
<evidence type="ECO:0000256" key="3">
    <source>
        <dbReference type="ARBA" id="ARBA00012438"/>
    </source>
</evidence>
<dbReference type="SUPFAM" id="SSF47226">
    <property type="entry name" value="Histidine-containing phosphotransfer domain, HPT domain"/>
    <property type="match status" value="1"/>
</dbReference>
<evidence type="ECO:0000256" key="9">
    <source>
        <dbReference type="ARBA" id="ARBA00022777"/>
    </source>
</evidence>
<dbReference type="SUPFAM" id="SSF55785">
    <property type="entry name" value="PYP-like sensor domain (PAS domain)"/>
    <property type="match status" value="3"/>
</dbReference>
<dbReference type="SUPFAM" id="SSF52172">
    <property type="entry name" value="CheY-like"/>
    <property type="match status" value="1"/>
</dbReference>
<dbReference type="InterPro" id="IPR036890">
    <property type="entry name" value="HATPase_C_sf"/>
</dbReference>
<dbReference type="GO" id="GO:0006355">
    <property type="term" value="P:regulation of DNA-templated transcription"/>
    <property type="evidence" value="ECO:0007669"/>
    <property type="project" value="InterPro"/>
</dbReference>
<dbReference type="RefSeq" id="WP_092019573.1">
    <property type="nucleotide sequence ID" value="NZ_FOXH01000019.1"/>
</dbReference>
<dbReference type="FunFam" id="1.10.287.130:FF:000002">
    <property type="entry name" value="Two-component osmosensing histidine kinase"/>
    <property type="match status" value="1"/>
</dbReference>
<feature type="domain" description="Histidine kinase" evidence="19">
    <location>
        <begin position="602"/>
        <end position="823"/>
    </location>
</feature>
<dbReference type="OrthoDB" id="9811889at2"/>
<dbReference type="PROSITE" id="PS50894">
    <property type="entry name" value="HPT"/>
    <property type="match status" value="1"/>
</dbReference>
<dbReference type="CDD" id="cd16922">
    <property type="entry name" value="HATPase_EvgS-ArcB-TorS-like"/>
    <property type="match status" value="1"/>
</dbReference>
<dbReference type="PANTHER" id="PTHR45339:SF1">
    <property type="entry name" value="HYBRID SIGNAL TRANSDUCTION HISTIDINE KINASE J"/>
    <property type="match status" value="1"/>
</dbReference>
<dbReference type="InterPro" id="IPR013767">
    <property type="entry name" value="PAS_fold"/>
</dbReference>
<dbReference type="InterPro" id="IPR003594">
    <property type="entry name" value="HATPase_dom"/>
</dbReference>
<dbReference type="Pfam" id="PF13185">
    <property type="entry name" value="GAF_2"/>
    <property type="match status" value="1"/>
</dbReference>
<gene>
    <name evidence="24" type="ORF">SAMN04515674_11918</name>
</gene>
<protein>
    <recommendedName>
        <fullName evidence="15">Sensory/regulatory protein RpfC</fullName>
        <ecNumber evidence="3">2.7.13.3</ecNumber>
    </recommendedName>
</protein>
<dbReference type="InterPro" id="IPR003661">
    <property type="entry name" value="HisK_dim/P_dom"/>
</dbReference>
<evidence type="ECO:0000259" key="19">
    <source>
        <dbReference type="PROSITE" id="PS50109"/>
    </source>
</evidence>
<dbReference type="SMART" id="SM00388">
    <property type="entry name" value="HisKA"/>
    <property type="match status" value="1"/>
</dbReference>
<keyword evidence="10" id="KW-0067">ATP-binding</keyword>
<accession>A0A1I5YIN9</accession>
<dbReference type="SUPFAM" id="SSF55874">
    <property type="entry name" value="ATPase domain of HSP90 chaperone/DNA topoisomerase II/histidine kinase"/>
    <property type="match status" value="1"/>
</dbReference>
<dbReference type="Gene3D" id="1.10.287.130">
    <property type="match status" value="1"/>
</dbReference>
<feature type="domain" description="PAS" evidence="21">
    <location>
        <begin position="42"/>
        <end position="109"/>
    </location>
</feature>
<dbReference type="PROSITE" id="PS50109">
    <property type="entry name" value="HIS_KIN"/>
    <property type="match status" value="1"/>
</dbReference>
<evidence type="ECO:0000256" key="12">
    <source>
        <dbReference type="ARBA" id="ARBA00023012"/>
    </source>
</evidence>
<dbReference type="CDD" id="cd00088">
    <property type="entry name" value="HPT"/>
    <property type="match status" value="1"/>
</dbReference>
<dbReference type="PROSITE" id="PS50110">
    <property type="entry name" value="RESPONSE_REGULATORY"/>
    <property type="match status" value="1"/>
</dbReference>
<dbReference type="AlphaFoldDB" id="A0A1I5YIN9"/>
<dbReference type="InterPro" id="IPR036641">
    <property type="entry name" value="HPT_dom_sf"/>
</dbReference>
<feature type="domain" description="PAS" evidence="21">
    <location>
        <begin position="165"/>
        <end position="235"/>
    </location>
</feature>
<feature type="domain" description="PAC" evidence="22">
    <location>
        <begin position="113"/>
        <end position="164"/>
    </location>
</feature>
<dbReference type="GO" id="GO:0005524">
    <property type="term" value="F:ATP binding"/>
    <property type="evidence" value="ECO:0007669"/>
    <property type="project" value="UniProtKB-KW"/>
</dbReference>
<keyword evidence="18" id="KW-0175">Coiled coil</keyword>
<feature type="domain" description="HPt" evidence="23">
    <location>
        <begin position="1028"/>
        <end position="1128"/>
    </location>
</feature>
<keyword evidence="9" id="KW-0418">Kinase</keyword>
<dbReference type="InterPro" id="IPR005467">
    <property type="entry name" value="His_kinase_dom"/>
</dbReference>
<dbReference type="InterPro" id="IPR004358">
    <property type="entry name" value="Sig_transdc_His_kin-like_C"/>
</dbReference>
<evidence type="ECO:0000313" key="25">
    <source>
        <dbReference type="Proteomes" id="UP000199306"/>
    </source>
</evidence>
<keyword evidence="4" id="KW-1003">Cell membrane</keyword>
<evidence type="ECO:0000256" key="10">
    <source>
        <dbReference type="ARBA" id="ARBA00022840"/>
    </source>
</evidence>
<keyword evidence="11" id="KW-1133">Transmembrane helix</keyword>
<evidence type="ECO:0000256" key="13">
    <source>
        <dbReference type="ARBA" id="ARBA00023136"/>
    </source>
</evidence>
<name>A0A1I5YIN9_9BACT</name>
<comment type="subunit">
    <text evidence="14">At low DSF concentrations, interacts with RpfF.</text>
</comment>
<keyword evidence="6" id="KW-0808">Transferase</keyword>
<dbReference type="Pfam" id="PF00512">
    <property type="entry name" value="HisKA"/>
    <property type="match status" value="1"/>
</dbReference>
<dbReference type="SMART" id="SM00387">
    <property type="entry name" value="HATPase_c"/>
    <property type="match status" value="1"/>
</dbReference>
<dbReference type="Pfam" id="PF01627">
    <property type="entry name" value="Hpt"/>
    <property type="match status" value="1"/>
</dbReference>
<keyword evidence="13" id="KW-0472">Membrane</keyword>
<dbReference type="FunFam" id="3.30.565.10:FF:000010">
    <property type="entry name" value="Sensor histidine kinase RcsC"/>
    <property type="match status" value="1"/>
</dbReference>
<dbReference type="SMART" id="SM00448">
    <property type="entry name" value="REC"/>
    <property type="match status" value="1"/>
</dbReference>
<dbReference type="InterPro" id="IPR035965">
    <property type="entry name" value="PAS-like_dom_sf"/>
</dbReference>
<dbReference type="EC" id="2.7.13.3" evidence="3"/>
<dbReference type="Proteomes" id="UP000199306">
    <property type="component" value="Unassembled WGS sequence"/>
</dbReference>
<organism evidence="24 25">
    <name type="scientific">Pseudarcicella hirudinis</name>
    <dbReference type="NCBI Taxonomy" id="1079859"/>
    <lineage>
        <taxon>Bacteria</taxon>
        <taxon>Pseudomonadati</taxon>
        <taxon>Bacteroidota</taxon>
        <taxon>Cytophagia</taxon>
        <taxon>Cytophagales</taxon>
        <taxon>Flectobacillaceae</taxon>
        <taxon>Pseudarcicella</taxon>
    </lineage>
</organism>
<evidence type="ECO:0000256" key="7">
    <source>
        <dbReference type="ARBA" id="ARBA00022692"/>
    </source>
</evidence>
<evidence type="ECO:0000313" key="24">
    <source>
        <dbReference type="EMBL" id="SFQ44069.1"/>
    </source>
</evidence>
<dbReference type="SMART" id="SM00065">
    <property type="entry name" value="GAF"/>
    <property type="match status" value="1"/>
</dbReference>
<feature type="modified residue" description="Phosphohistidine" evidence="16">
    <location>
        <position position="1067"/>
    </location>
</feature>
<evidence type="ECO:0000256" key="8">
    <source>
        <dbReference type="ARBA" id="ARBA00022741"/>
    </source>
</evidence>
<dbReference type="PANTHER" id="PTHR45339">
    <property type="entry name" value="HYBRID SIGNAL TRANSDUCTION HISTIDINE KINASE J"/>
    <property type="match status" value="1"/>
</dbReference>
<evidence type="ECO:0000256" key="6">
    <source>
        <dbReference type="ARBA" id="ARBA00022679"/>
    </source>
</evidence>
<dbReference type="InterPro" id="IPR001789">
    <property type="entry name" value="Sig_transdc_resp-reg_receiver"/>
</dbReference>
<dbReference type="InterPro" id="IPR003018">
    <property type="entry name" value="GAF"/>
</dbReference>
<keyword evidence="12" id="KW-0902">Two-component regulatory system</keyword>
<feature type="modified residue" description="4-aspartylphosphate" evidence="17">
    <location>
        <position position="902"/>
    </location>
</feature>
<dbReference type="Pfam" id="PF00989">
    <property type="entry name" value="PAS"/>
    <property type="match status" value="2"/>
</dbReference>
<dbReference type="Gene3D" id="3.30.450.40">
    <property type="match status" value="1"/>
</dbReference>
<keyword evidence="5 17" id="KW-0597">Phosphoprotein</keyword>
<dbReference type="CDD" id="cd00082">
    <property type="entry name" value="HisKA"/>
    <property type="match status" value="1"/>
</dbReference>
<proteinExistence type="predicted"/>
<keyword evidence="7" id="KW-0812">Transmembrane</keyword>
<evidence type="ECO:0000256" key="2">
    <source>
        <dbReference type="ARBA" id="ARBA00004651"/>
    </source>
</evidence>
<evidence type="ECO:0000256" key="15">
    <source>
        <dbReference type="ARBA" id="ARBA00068150"/>
    </source>
</evidence>
<dbReference type="Gene3D" id="3.30.565.10">
    <property type="entry name" value="Histidine kinase-like ATPase, C-terminal domain"/>
    <property type="match status" value="1"/>
</dbReference>
<dbReference type="Pfam" id="PF00072">
    <property type="entry name" value="Response_reg"/>
    <property type="match status" value="1"/>
</dbReference>
<keyword evidence="25" id="KW-1185">Reference proteome</keyword>
<dbReference type="Gene3D" id="3.40.50.2300">
    <property type="match status" value="1"/>
</dbReference>
<dbReference type="GO" id="GO:0000155">
    <property type="term" value="F:phosphorelay sensor kinase activity"/>
    <property type="evidence" value="ECO:0007669"/>
    <property type="project" value="InterPro"/>
</dbReference>
<dbReference type="STRING" id="1079859.SAMN04515674_11918"/>
<evidence type="ECO:0000259" key="20">
    <source>
        <dbReference type="PROSITE" id="PS50110"/>
    </source>
</evidence>
<dbReference type="NCBIfam" id="TIGR00229">
    <property type="entry name" value="sensory_box"/>
    <property type="match status" value="2"/>
</dbReference>
<dbReference type="PRINTS" id="PR00344">
    <property type="entry name" value="BCTRLSENSOR"/>
</dbReference>
<dbReference type="SUPFAM" id="SSF47384">
    <property type="entry name" value="Homodimeric domain of signal transducing histidine kinase"/>
    <property type="match status" value="1"/>
</dbReference>
<dbReference type="PROSITE" id="PS50113">
    <property type="entry name" value="PAC"/>
    <property type="match status" value="2"/>
</dbReference>
<evidence type="ECO:0000259" key="22">
    <source>
        <dbReference type="PROSITE" id="PS50113"/>
    </source>
</evidence>
<dbReference type="Gene3D" id="1.20.120.160">
    <property type="entry name" value="HPT domain"/>
    <property type="match status" value="1"/>
</dbReference>
<evidence type="ECO:0000256" key="5">
    <source>
        <dbReference type="ARBA" id="ARBA00022553"/>
    </source>
</evidence>
<feature type="domain" description="Response regulatory" evidence="20">
    <location>
        <begin position="850"/>
        <end position="969"/>
    </location>
</feature>
<dbReference type="GO" id="GO:0005886">
    <property type="term" value="C:plasma membrane"/>
    <property type="evidence" value="ECO:0007669"/>
    <property type="project" value="UniProtKB-SubCell"/>
</dbReference>
<dbReference type="Pfam" id="PF13426">
    <property type="entry name" value="PAS_9"/>
    <property type="match status" value="1"/>
</dbReference>
<sequence length="1128" mass="128707">MRWSHKSKEQLITEIRHLKKELAVLENNDKANFFTPKAGFDIAKTVESLNLVGLILEADGNIVFCNTFTEKALGWTAEELVGQNFFDVLVPPSQREQRLDAFKTAMENGGIFGTKERTLLAKNGQTRYIELNSTIFNSAGEDQYLTIIGEDVTERRKVSEALTRSNSQLQDLVNNTSDLVQIISISGRFLYVNKSWQESMGYQSDELTSLKLKDVLHPDFAEDTLHKLERVKNGEKIPDFETVFRRKDGRRLYLSGSVNCRFEKDVPTAFRCIFHNSTAKVRAERATKLYSSIAQTTINSTNLDNLYENIHKELGEVIDVKNFFIAQYDPAKSFLYFPYYIDEYFDSRVHFTKRKLGNGLTEYAIMANQPLILQDVDIQRLAEEKKIYLYGVVPKVMLCVPLRIGDRVTGIIGVKSYERTNKYERKDLELLDFISRQVALAIERKQAEEALARETARLNAIFEGSSHLMWSVNRKMLLTSFNQEYSNLLASQINVRPQLTLSTESMGFRMLSAPDRRILEEKYKQAFKGFQQHFELQLETALGDEKWVEIYLNPILLNNDVIEEVSGIGRDITDLKKYQQDIVKAKDEAERSLKVKERFLANMSHEIRTPMNGVIGMIDLLNDTPLDIEQKDYVQTIKKSSETLLHILNDILDLAKIEAGKMVLHEAPLVFRDLFDRLLALFSQIAANKRNKIVCEFGENLPEFVIADETRLLQILSNLTSNALKFTENGVVRIKINLLEKRGKFNRLKVEVLDSGIGITRENLAILFNAFQQVDNSTTKTFGGTGLGLAISKELCRLMKGEIGVESELGEGSNFWFTVELKQTDISPSMMIRNNDEFHIVDHFKNYQPHLLLVDDNATNRKVASQILIKAGCKVITADSGMKAIELVKSSVNERFDLILMDIQMPEMDGIETTKRLREMEGAGLPPVVAMTAYAMKEDRDRFLSNGMNDYISKPIRAENLVRKVKEWVDKKLSVKTVTSVSDQEKPKSEENLVAEAGSPELFEEILKKLPVLDNEILKQLADSVGGEMDFVVSILEGFEEEALEQIRNAKTGFLENDCRAVQSELHTLKGNSGTLGVMRLHEITRHIEVKAKVCDFRDFEEEIRILESEFEAFQEVYRELAQKVSEK</sequence>
<dbReference type="InterPro" id="IPR036097">
    <property type="entry name" value="HisK_dim/P_sf"/>
</dbReference>
<feature type="domain" description="PAC" evidence="22">
    <location>
        <begin position="532"/>
        <end position="584"/>
    </location>
</feature>
<evidence type="ECO:0000256" key="14">
    <source>
        <dbReference type="ARBA" id="ARBA00064003"/>
    </source>
</evidence>
<dbReference type="Pfam" id="PF02518">
    <property type="entry name" value="HATPase_c"/>
    <property type="match status" value="1"/>
</dbReference>
<evidence type="ECO:0000256" key="17">
    <source>
        <dbReference type="PROSITE-ProRule" id="PRU00169"/>
    </source>
</evidence>
<evidence type="ECO:0000256" key="18">
    <source>
        <dbReference type="SAM" id="Coils"/>
    </source>
</evidence>
<dbReference type="InterPro" id="IPR029016">
    <property type="entry name" value="GAF-like_dom_sf"/>
</dbReference>
<dbReference type="SMART" id="SM00091">
    <property type="entry name" value="PAS"/>
    <property type="match status" value="3"/>
</dbReference>
<feature type="coiled-coil region" evidence="18">
    <location>
        <begin position="1097"/>
        <end position="1124"/>
    </location>
</feature>
<reference evidence="24 25" key="1">
    <citation type="submission" date="2016-10" db="EMBL/GenBank/DDBJ databases">
        <authorList>
            <person name="de Groot N.N."/>
        </authorList>
    </citation>
    <scope>NUCLEOTIDE SEQUENCE [LARGE SCALE GENOMIC DNA]</scope>
    <source>
        <strain evidence="25">E92,LMG 26720,CCM 7988</strain>
    </source>
</reference>
<evidence type="ECO:0000259" key="23">
    <source>
        <dbReference type="PROSITE" id="PS50894"/>
    </source>
</evidence>
<dbReference type="InterPro" id="IPR008207">
    <property type="entry name" value="Sig_transdc_His_kin_Hpt_dom"/>
</dbReference>
<dbReference type="InterPro" id="IPR011006">
    <property type="entry name" value="CheY-like_superfamily"/>
</dbReference>
<dbReference type="CDD" id="cd00130">
    <property type="entry name" value="PAS"/>
    <property type="match status" value="2"/>
</dbReference>
<evidence type="ECO:0000259" key="21">
    <source>
        <dbReference type="PROSITE" id="PS50112"/>
    </source>
</evidence>
<keyword evidence="8" id="KW-0547">Nucleotide-binding</keyword>
<dbReference type="Gene3D" id="3.30.450.20">
    <property type="entry name" value="PAS domain"/>
    <property type="match status" value="3"/>
</dbReference>
<comment type="subcellular location">
    <subcellularLocation>
        <location evidence="2">Cell membrane</location>
        <topology evidence="2">Multi-pass membrane protein</topology>
    </subcellularLocation>
</comment>
<evidence type="ECO:0000256" key="1">
    <source>
        <dbReference type="ARBA" id="ARBA00000085"/>
    </source>
</evidence>
<dbReference type="EMBL" id="FOXH01000019">
    <property type="protein sequence ID" value="SFQ44069.1"/>
    <property type="molecule type" value="Genomic_DNA"/>
</dbReference>
<dbReference type="PROSITE" id="PS50112">
    <property type="entry name" value="PAS"/>
    <property type="match status" value="2"/>
</dbReference>
<dbReference type="SMART" id="SM00086">
    <property type="entry name" value="PAC"/>
    <property type="match status" value="3"/>
</dbReference>
<dbReference type="CDD" id="cd17546">
    <property type="entry name" value="REC_hyHK_CKI1_RcsC-like"/>
    <property type="match status" value="1"/>
</dbReference>
<evidence type="ECO:0000256" key="11">
    <source>
        <dbReference type="ARBA" id="ARBA00022989"/>
    </source>
</evidence>
<dbReference type="SUPFAM" id="SSF55781">
    <property type="entry name" value="GAF domain-like"/>
    <property type="match status" value="1"/>
</dbReference>
<dbReference type="InterPro" id="IPR001610">
    <property type="entry name" value="PAC"/>
</dbReference>
<dbReference type="InterPro" id="IPR000014">
    <property type="entry name" value="PAS"/>
</dbReference>
<evidence type="ECO:0000256" key="16">
    <source>
        <dbReference type="PROSITE-ProRule" id="PRU00110"/>
    </source>
</evidence>
<evidence type="ECO:0000256" key="4">
    <source>
        <dbReference type="ARBA" id="ARBA00022475"/>
    </source>
</evidence>
<comment type="catalytic activity">
    <reaction evidence="1">
        <text>ATP + protein L-histidine = ADP + protein N-phospho-L-histidine.</text>
        <dbReference type="EC" id="2.7.13.3"/>
    </reaction>
</comment>